<dbReference type="Gene3D" id="3.40.50.2300">
    <property type="match status" value="3"/>
</dbReference>
<dbReference type="SUPFAM" id="SSF55073">
    <property type="entry name" value="Nucleotide cyclase"/>
    <property type="match status" value="1"/>
</dbReference>
<dbReference type="GO" id="GO:0005525">
    <property type="term" value="F:GTP binding"/>
    <property type="evidence" value="ECO:0007669"/>
    <property type="project" value="UniProtKB-KW"/>
</dbReference>
<dbReference type="AlphaFoldDB" id="A6JHY5"/>
<organism evidence="18">
    <name type="scientific">Rattus norvegicus</name>
    <name type="common">Rat</name>
    <dbReference type="NCBI Taxonomy" id="10116"/>
    <lineage>
        <taxon>Eukaryota</taxon>
        <taxon>Metazoa</taxon>
        <taxon>Chordata</taxon>
        <taxon>Craniata</taxon>
        <taxon>Vertebrata</taxon>
        <taxon>Euteleostomi</taxon>
        <taxon>Mammalia</taxon>
        <taxon>Eutheria</taxon>
        <taxon>Euarchontoglires</taxon>
        <taxon>Glires</taxon>
        <taxon>Rodentia</taxon>
        <taxon>Myomorpha</taxon>
        <taxon>Muroidea</taxon>
        <taxon>Muridae</taxon>
        <taxon>Murinae</taxon>
        <taxon>Rattus</taxon>
    </lineage>
</organism>
<dbReference type="InterPro" id="IPR001245">
    <property type="entry name" value="Ser-Thr/Tyr_kinase_cat_dom"/>
</dbReference>
<dbReference type="PANTHER" id="PTHR11920:SF500">
    <property type="entry name" value="GUANYLATE CYCLASE 2G"/>
    <property type="match status" value="1"/>
</dbReference>
<evidence type="ECO:0000256" key="9">
    <source>
        <dbReference type="ARBA" id="ARBA00023170"/>
    </source>
</evidence>
<dbReference type="Pfam" id="PF00211">
    <property type="entry name" value="Guanylate_cyc"/>
    <property type="match status" value="1"/>
</dbReference>
<dbReference type="InterPro" id="IPR029787">
    <property type="entry name" value="Nucleotide_cyclase"/>
</dbReference>
<evidence type="ECO:0000259" key="17">
    <source>
        <dbReference type="PROSITE" id="PS50125"/>
    </source>
</evidence>
<evidence type="ECO:0000256" key="1">
    <source>
        <dbReference type="ARBA" id="ARBA00004251"/>
    </source>
</evidence>
<dbReference type="PRINTS" id="PR00255">
    <property type="entry name" value="NATPEPTIDER"/>
</dbReference>
<dbReference type="KEGG" id="rno:245708"/>
<evidence type="ECO:0000256" key="8">
    <source>
        <dbReference type="ARBA" id="ARBA00023136"/>
    </source>
</evidence>
<feature type="domain" description="Guanylate cyclase" evidence="17">
    <location>
        <begin position="904"/>
        <end position="1034"/>
    </location>
</feature>
<dbReference type="RGD" id="621853">
    <property type="gene designation" value="Gucy2g"/>
</dbReference>
<keyword evidence="5" id="KW-0547">Nucleotide-binding</keyword>
<dbReference type="InterPro" id="IPR028082">
    <property type="entry name" value="Peripla_BP_I"/>
</dbReference>
<dbReference type="OMA" id="LYQGNHV"/>
<dbReference type="GO" id="GO:0004383">
    <property type="term" value="F:guanylate cyclase activity"/>
    <property type="evidence" value="ECO:0007669"/>
    <property type="project" value="UniProtKB-EC"/>
</dbReference>
<dbReference type="CDD" id="cd13992">
    <property type="entry name" value="PK_GC"/>
    <property type="match status" value="1"/>
</dbReference>
<dbReference type="InterPro" id="IPR000719">
    <property type="entry name" value="Prot_kinase_dom"/>
</dbReference>
<evidence type="ECO:0000256" key="14">
    <source>
        <dbReference type="RuleBase" id="RU000405"/>
    </source>
</evidence>
<feature type="domain" description="Protein kinase" evidence="16">
    <location>
        <begin position="552"/>
        <end position="829"/>
    </location>
</feature>
<keyword evidence="7" id="KW-0342">GTP-binding</keyword>
<dbReference type="PANTHER" id="PTHR11920">
    <property type="entry name" value="GUANYLYL CYCLASE"/>
    <property type="match status" value="1"/>
</dbReference>
<dbReference type="RefSeq" id="NP_620611.2">
    <property type="nucleotide sequence ID" value="NM_139042.2"/>
</dbReference>
<comment type="subcellular location">
    <subcellularLocation>
        <location evidence="1">Cell membrane</location>
        <topology evidence="1">Single-pass type I membrane protein</topology>
    </subcellularLocation>
</comment>
<evidence type="ECO:0000256" key="13">
    <source>
        <dbReference type="ARBA" id="ARBA00036920"/>
    </source>
</evidence>
<dbReference type="SMART" id="SM00044">
    <property type="entry name" value="CYCc"/>
    <property type="match status" value="1"/>
</dbReference>
<reference evidence="18" key="1">
    <citation type="journal article" date="2005" name="Genome Res.">
        <title>Gene and alternative splicing annotation with AIR.</title>
        <authorList>
            <person name="Florea L."/>
            <person name="Di Francesco V."/>
            <person name="Miller J."/>
            <person name="Turner R."/>
            <person name="Yao A."/>
            <person name="Harris M."/>
            <person name="Walenz B."/>
            <person name="Mobarry C."/>
            <person name="Merkulov G.V."/>
            <person name="Charlab R."/>
            <person name="Dew I."/>
            <person name="Deng Z."/>
            <person name="Istrail S."/>
            <person name="Li P."/>
            <person name="Sutton G."/>
        </authorList>
    </citation>
    <scope>NUCLEOTIDE SEQUENCE</scope>
    <source>
        <strain evidence="18">BN</strain>
    </source>
</reference>
<dbReference type="PROSITE" id="PS00452">
    <property type="entry name" value="GUANYLATE_CYCLASE_1"/>
    <property type="match status" value="1"/>
</dbReference>
<sequence length="1103" mass="122868">MLPMASRARSEPPLEHRFYGGAESHAGHSSLVLTLFVVMLMTCLEAAKLTVGFHAPWNISHPFSVQRLGAGLQIAVDKLNSEPVGPGNLSWEFTYTNATCNAKESLAAFIDQVQREHISVLIGPACPEAAEVIGLLASEWDIPLFDFVGQMTALEDHFWCDTCVTLVPPKQEIGTVLRESLQYLGWEYIGVFGGSSAGSSWGEVNELWKAVEDELQLHFTITARVRYSSGHSDLLQEGLRSMSSVARVIILICSSEDAKHILQAAEDLGLNSREFVFLLLQQLEDSFWKEVLAEDKVTRFPKVYESVFLIAPSTYGGSAGDDDFRKQVYQRLRRPPFQSSISSEDQVSPYSAYLHDALLLYAQTVEEMMKAEKDFRDGRQLISTLRADQVTLQGITGPVLLDAQGKRHMDYSVYALQKSGNGSRFLPFLHYDSFQKVIRPWRDDLNASGPHGSHPEYKPDCGFHEDLCRTKPPTGAGMTASVTAVIPTVTLLVVASAAAITGLMLWRLRGKVQNHPGDTWWQIHYDSITLLPQHKPSHRGTPMSRCNVSNASTVKISADCGSFAKTHQDEELFYAPVGLYQGNHVALCYIGEEAEARIKKPTVLREVWLMCELKHENIVPFFGVCTEPPNICIVTQCCKKGSLKDVLRNSDHEMDWIFKLSFVYDIVNGMLFLHGSPLRSHGNLKPSNCLVDSHMQLKLAGFGLWEFKHGSTCRIYNQEATDHSELYWTAPELLRLRELPWSGTPQGDVYSFAILLRDLIHQQAHGPFEDLEAAPEEIISCIKDSRAPVPLRPSLLEDKGDERIVALVRACWAESPEQRPAFPSIKKTLREASPRGRVSILDSMMGKLEMYASHLEEVVEERTCQLVAEKRKVEKLLSTMLPSFVGEQLIAGKSVEPEHFESVTIFFSDIVGFTKLCSLSSPLQVVKLLNDLYSLFDHTIQTHDVYKVETIGDAYMVASGLPIRNGAQHADEIATMSLHLLSVTTNFQIGHMPEERLKLRIGLHTGPVVAGVVGITMPRYCLFGDTVNMASRMESSSLPLRIHVSQSTARALLVAGGYHLQKRGTISVKGKGEQTTFWLTGKDGFAVPLPEFTEEEAKVPEIL</sequence>
<comment type="similarity">
    <text evidence="14">Belongs to the adenylyl cyclase class-4/guanylyl cyclase family.</text>
</comment>
<gene>
    <name evidence="18 19" type="primary">Gucy2g</name>
    <name evidence="18" type="ORF">rCG_57472</name>
</gene>
<proteinExistence type="inferred from homology"/>
<keyword evidence="2" id="KW-1003">Cell membrane</keyword>
<dbReference type="Gene3D" id="3.30.70.1230">
    <property type="entry name" value="Nucleotide cyclase"/>
    <property type="match status" value="1"/>
</dbReference>
<keyword evidence="6" id="KW-1133">Transmembrane helix</keyword>
<dbReference type="GeneID" id="245708"/>
<dbReference type="CTD" id="73707"/>
<dbReference type="Pfam" id="PF01094">
    <property type="entry name" value="ANF_receptor"/>
    <property type="match status" value="1"/>
</dbReference>
<reference evidence="18" key="2">
    <citation type="submission" date="2005-07" db="EMBL/GenBank/DDBJ databases">
        <authorList>
            <person name="Mural R.J."/>
            <person name="Li P.W."/>
            <person name="Adams M.D."/>
            <person name="Amanatides P.G."/>
            <person name="Baden-Tillson H."/>
            <person name="Barnstead M."/>
            <person name="Chin S.H."/>
            <person name="Dew I."/>
            <person name="Evans C.A."/>
            <person name="Ferriera S."/>
            <person name="Flanigan M."/>
            <person name="Fosler C."/>
            <person name="Glodek A."/>
            <person name="Gu Z."/>
            <person name="Holt R.A."/>
            <person name="Jennings D."/>
            <person name="Kraft C.L."/>
            <person name="Lu F."/>
            <person name="Nguyen T."/>
            <person name="Nusskern D.R."/>
            <person name="Pfannkoch C.M."/>
            <person name="Sitter C."/>
            <person name="Sutton G.G."/>
            <person name="Venter J.C."/>
            <person name="Wang Z."/>
            <person name="Woodage T."/>
            <person name="Zheng X.H."/>
            <person name="Zhong F."/>
        </authorList>
    </citation>
    <scope>NUCLEOTIDE SEQUENCE</scope>
    <source>
        <strain evidence="18">BN</strain>
    </source>
</reference>
<dbReference type="GO" id="GO:0004672">
    <property type="term" value="F:protein kinase activity"/>
    <property type="evidence" value="ECO:0007669"/>
    <property type="project" value="InterPro"/>
</dbReference>
<evidence type="ECO:0000256" key="10">
    <source>
        <dbReference type="ARBA" id="ARBA00023180"/>
    </source>
</evidence>
<dbReference type="FunFam" id="1.10.510.10:FF:001507">
    <property type="entry name" value="Guanylate cyclase"/>
    <property type="match status" value="1"/>
</dbReference>
<evidence type="ECO:0000256" key="4">
    <source>
        <dbReference type="ARBA" id="ARBA00022729"/>
    </source>
</evidence>
<accession>A6JHY5</accession>
<keyword evidence="9" id="KW-0675">Receptor</keyword>
<dbReference type="SUPFAM" id="SSF56112">
    <property type="entry name" value="Protein kinase-like (PK-like)"/>
    <property type="match status" value="1"/>
</dbReference>
<dbReference type="PROSITE" id="PS50011">
    <property type="entry name" value="PROTEIN_KINASE_DOM"/>
    <property type="match status" value="1"/>
</dbReference>
<name>A6JHY5_RAT</name>
<comment type="catalytic activity">
    <reaction evidence="13">
        <text>GTP = 3',5'-cyclic GMP + diphosphate</text>
        <dbReference type="Rhea" id="RHEA:13665"/>
        <dbReference type="ChEBI" id="CHEBI:33019"/>
        <dbReference type="ChEBI" id="CHEBI:37565"/>
        <dbReference type="ChEBI" id="CHEBI:57746"/>
        <dbReference type="EC" id="4.6.1.2"/>
    </reaction>
    <physiologicalReaction direction="left-to-right" evidence="13">
        <dbReference type="Rhea" id="RHEA:13666"/>
    </physiologicalReaction>
</comment>
<dbReference type="CDD" id="cd07302">
    <property type="entry name" value="CHD"/>
    <property type="match status" value="1"/>
</dbReference>
<evidence type="ECO:0000256" key="11">
    <source>
        <dbReference type="ARBA" id="ARBA00023239"/>
    </source>
</evidence>
<dbReference type="InterPro" id="IPR050401">
    <property type="entry name" value="Cyclic_nucleotide_synthase"/>
</dbReference>
<dbReference type="InterPro" id="IPR011009">
    <property type="entry name" value="Kinase-like_dom_sf"/>
</dbReference>
<dbReference type="Pfam" id="PF07714">
    <property type="entry name" value="PK_Tyr_Ser-Thr"/>
    <property type="match status" value="1"/>
</dbReference>
<dbReference type="GO" id="GO:0009897">
    <property type="term" value="C:external side of plasma membrane"/>
    <property type="evidence" value="ECO:0007669"/>
    <property type="project" value="Ensembl"/>
</dbReference>
<dbReference type="Proteomes" id="UP000234681">
    <property type="component" value="Chromosome 1"/>
</dbReference>
<evidence type="ECO:0000256" key="7">
    <source>
        <dbReference type="ARBA" id="ARBA00023134"/>
    </source>
</evidence>
<evidence type="ECO:0000256" key="2">
    <source>
        <dbReference type="ARBA" id="ARBA00022475"/>
    </source>
</evidence>
<dbReference type="InterPro" id="IPR001054">
    <property type="entry name" value="A/G_cyclase"/>
</dbReference>
<evidence type="ECO:0000313" key="19">
    <source>
        <dbReference type="RGD" id="621853"/>
    </source>
</evidence>
<dbReference type="InterPro" id="IPR001170">
    <property type="entry name" value="ANPR/GUC"/>
</dbReference>
<dbReference type="EC" id="4.6.1.2" evidence="15"/>
<dbReference type="Gene3D" id="1.10.510.10">
    <property type="entry name" value="Transferase(Phosphotransferase) domain 1"/>
    <property type="match status" value="1"/>
</dbReference>
<dbReference type="Gene3D" id="6.10.250.780">
    <property type="match status" value="1"/>
</dbReference>
<keyword evidence="10" id="KW-0325">Glycoprotein</keyword>
<keyword evidence="3" id="KW-0812">Transmembrane</keyword>
<dbReference type="SUPFAM" id="SSF53822">
    <property type="entry name" value="Periplasmic binding protein-like I"/>
    <property type="match status" value="1"/>
</dbReference>
<dbReference type="EMBL" id="CH473986">
    <property type="protein sequence ID" value="EDL94461.1"/>
    <property type="molecule type" value="Genomic_DNA"/>
</dbReference>
<dbReference type="GO" id="GO:0035556">
    <property type="term" value="P:intracellular signal transduction"/>
    <property type="evidence" value="ECO:0007669"/>
    <property type="project" value="InterPro"/>
</dbReference>
<evidence type="ECO:0000259" key="16">
    <source>
        <dbReference type="PROSITE" id="PS50011"/>
    </source>
</evidence>
<dbReference type="FunFam" id="3.40.50.2300:FF:000749">
    <property type="entry name" value="Guanylate cyclase 2G"/>
    <property type="match status" value="1"/>
</dbReference>
<evidence type="ECO:0000256" key="6">
    <source>
        <dbReference type="ARBA" id="ARBA00022989"/>
    </source>
</evidence>
<evidence type="ECO:0000256" key="3">
    <source>
        <dbReference type="ARBA" id="ARBA00022692"/>
    </source>
</evidence>
<evidence type="ECO:0000256" key="15">
    <source>
        <dbReference type="RuleBase" id="RU003431"/>
    </source>
</evidence>
<dbReference type="FunFam" id="3.30.70.1230:FF:000004">
    <property type="entry name" value="Guanylate cyclase"/>
    <property type="match status" value="1"/>
</dbReference>
<keyword evidence="11 14" id="KW-0456">Lyase</keyword>
<evidence type="ECO:0000256" key="12">
    <source>
        <dbReference type="ARBA" id="ARBA00023293"/>
    </source>
</evidence>
<dbReference type="OrthoDB" id="1890790at2759"/>
<dbReference type="GO" id="GO:0005524">
    <property type="term" value="F:ATP binding"/>
    <property type="evidence" value="ECO:0007669"/>
    <property type="project" value="InterPro"/>
</dbReference>
<keyword evidence="8" id="KW-0472">Membrane</keyword>
<dbReference type="PROSITE" id="PS50125">
    <property type="entry name" value="GUANYLATE_CYCLASE_2"/>
    <property type="match status" value="1"/>
</dbReference>
<dbReference type="InterPro" id="IPR018297">
    <property type="entry name" value="A/G_cyclase_CS"/>
</dbReference>
<evidence type="ECO:0000313" key="18">
    <source>
        <dbReference type="EMBL" id="EDL94461.1"/>
    </source>
</evidence>
<evidence type="ECO:0000256" key="5">
    <source>
        <dbReference type="ARBA" id="ARBA00022741"/>
    </source>
</evidence>
<dbReference type="InterPro" id="IPR001828">
    <property type="entry name" value="ANF_lig-bd_rcpt"/>
</dbReference>
<dbReference type="CDD" id="cd06372">
    <property type="entry name" value="PBP1_GC_G-like"/>
    <property type="match status" value="1"/>
</dbReference>
<keyword evidence="4" id="KW-0732">Signal</keyword>
<keyword evidence="12 15" id="KW-0141">cGMP biosynthesis</keyword>
<protein>
    <recommendedName>
        <fullName evidence="15">Guanylate cyclase</fullName>
        <ecNumber evidence="15">4.6.1.2</ecNumber>
    </recommendedName>
</protein>